<dbReference type="OrthoDB" id="6507355at2759"/>
<feature type="compositionally biased region" description="Polar residues" evidence="1">
    <location>
        <begin position="11"/>
        <end position="20"/>
    </location>
</feature>
<feature type="region of interest" description="Disordered" evidence="1">
    <location>
        <begin position="1"/>
        <end position="21"/>
    </location>
</feature>
<dbReference type="EMBL" id="NCKU01004801">
    <property type="protein sequence ID" value="RWS05419.1"/>
    <property type="molecule type" value="Genomic_DNA"/>
</dbReference>
<name>A0A443QR13_9ACAR</name>
<dbReference type="GO" id="GO:0003676">
    <property type="term" value="F:nucleic acid binding"/>
    <property type="evidence" value="ECO:0007669"/>
    <property type="project" value="InterPro"/>
</dbReference>
<keyword evidence="3" id="KW-1185">Reference proteome</keyword>
<evidence type="ECO:0000313" key="3">
    <source>
        <dbReference type="Proteomes" id="UP000285301"/>
    </source>
</evidence>
<comment type="caution">
    <text evidence="2">The sequence shown here is derived from an EMBL/GenBank/DDBJ whole genome shotgun (WGS) entry which is preliminary data.</text>
</comment>
<proteinExistence type="predicted"/>
<dbReference type="Gene3D" id="3.30.420.10">
    <property type="entry name" value="Ribonuclease H-like superfamily/Ribonuclease H"/>
    <property type="match status" value="1"/>
</dbReference>
<accession>A0A443QR13</accession>
<sequence length="112" mass="13192">MDDESYFHLSNPEQQGNNGYYTYDDKNVDPEVKFYEKGKFDTKVLVWVAISSKGKSEPYFVQRNLAVNGFTYKTECIRKRLVPFIKKYHSDGKYIFGPIWLLLIMQEIPSMC</sequence>
<reference evidence="2 3" key="1">
    <citation type="journal article" date="2018" name="Gigascience">
        <title>Genomes of trombidid mites reveal novel predicted allergens and laterally-transferred genes associated with secondary metabolism.</title>
        <authorList>
            <person name="Dong X."/>
            <person name="Chaisiri K."/>
            <person name="Xia D."/>
            <person name="Armstrong S.D."/>
            <person name="Fang Y."/>
            <person name="Donnelly M.J."/>
            <person name="Kadowaki T."/>
            <person name="McGarry J.W."/>
            <person name="Darby A.C."/>
            <person name="Makepeace B.L."/>
        </authorList>
    </citation>
    <scope>NUCLEOTIDE SEQUENCE [LARGE SCALE GENOMIC DNA]</scope>
    <source>
        <strain evidence="2">UoL-WK</strain>
    </source>
</reference>
<dbReference type="STRING" id="1965070.A0A443QR13"/>
<gene>
    <name evidence="2" type="ORF">B4U79_16010</name>
</gene>
<protein>
    <submittedName>
        <fullName evidence="2">Uncharacterized protein</fullName>
    </submittedName>
</protein>
<dbReference type="InterPro" id="IPR036397">
    <property type="entry name" value="RNaseH_sf"/>
</dbReference>
<evidence type="ECO:0000256" key="1">
    <source>
        <dbReference type="SAM" id="MobiDB-lite"/>
    </source>
</evidence>
<organism evidence="2 3">
    <name type="scientific">Dinothrombium tinctorium</name>
    <dbReference type="NCBI Taxonomy" id="1965070"/>
    <lineage>
        <taxon>Eukaryota</taxon>
        <taxon>Metazoa</taxon>
        <taxon>Ecdysozoa</taxon>
        <taxon>Arthropoda</taxon>
        <taxon>Chelicerata</taxon>
        <taxon>Arachnida</taxon>
        <taxon>Acari</taxon>
        <taxon>Acariformes</taxon>
        <taxon>Trombidiformes</taxon>
        <taxon>Prostigmata</taxon>
        <taxon>Anystina</taxon>
        <taxon>Parasitengona</taxon>
        <taxon>Trombidioidea</taxon>
        <taxon>Trombidiidae</taxon>
        <taxon>Dinothrombium</taxon>
    </lineage>
</organism>
<evidence type="ECO:0000313" key="2">
    <source>
        <dbReference type="EMBL" id="RWS05419.1"/>
    </source>
</evidence>
<dbReference type="AlphaFoldDB" id="A0A443QR13"/>
<dbReference type="Proteomes" id="UP000285301">
    <property type="component" value="Unassembled WGS sequence"/>
</dbReference>